<organism evidence="1 2">
    <name type="scientific">Gossypium darwinii</name>
    <name type="common">Darwin's cotton</name>
    <name type="synonym">Gossypium barbadense var. darwinii</name>
    <dbReference type="NCBI Taxonomy" id="34276"/>
    <lineage>
        <taxon>Eukaryota</taxon>
        <taxon>Viridiplantae</taxon>
        <taxon>Streptophyta</taxon>
        <taxon>Embryophyta</taxon>
        <taxon>Tracheophyta</taxon>
        <taxon>Spermatophyta</taxon>
        <taxon>Magnoliopsida</taxon>
        <taxon>eudicotyledons</taxon>
        <taxon>Gunneridae</taxon>
        <taxon>Pentapetalae</taxon>
        <taxon>rosids</taxon>
        <taxon>malvids</taxon>
        <taxon>Malvales</taxon>
        <taxon>Malvaceae</taxon>
        <taxon>Malvoideae</taxon>
        <taxon>Gossypium</taxon>
    </lineage>
</organism>
<reference evidence="1 2" key="1">
    <citation type="submission" date="2019-06" db="EMBL/GenBank/DDBJ databases">
        <title>WGS assembly of Gossypium darwinii.</title>
        <authorList>
            <person name="Chen Z.J."/>
            <person name="Sreedasyam A."/>
            <person name="Ando A."/>
            <person name="Song Q."/>
            <person name="De L."/>
            <person name="Hulse-Kemp A."/>
            <person name="Ding M."/>
            <person name="Ye W."/>
            <person name="Kirkbride R."/>
            <person name="Jenkins J."/>
            <person name="Plott C."/>
            <person name="Lovell J."/>
            <person name="Lin Y.-M."/>
            <person name="Vaughn R."/>
            <person name="Liu B."/>
            <person name="Li W."/>
            <person name="Simpson S."/>
            <person name="Scheffler B."/>
            <person name="Saski C."/>
            <person name="Grover C."/>
            <person name="Hu G."/>
            <person name="Conover J."/>
            <person name="Carlson J."/>
            <person name="Shu S."/>
            <person name="Boston L."/>
            <person name="Williams M."/>
            <person name="Peterson D."/>
            <person name="Mcgee K."/>
            <person name="Jones D."/>
            <person name="Wendel J."/>
            <person name="Stelly D."/>
            <person name="Grimwood J."/>
            <person name="Schmutz J."/>
        </authorList>
    </citation>
    <scope>NUCLEOTIDE SEQUENCE [LARGE SCALE GENOMIC DNA]</scope>
    <source>
        <strain evidence="1">1808015.09</strain>
    </source>
</reference>
<sequence length="91" mass="9976">MASSSMSSRGSGFMGQPNKTKTLKGLWLCMIRTPLTVGTMLPKLLVGKLLRKLRGTMSCLWLMSSILNQAKFPSLTGPMEISQGMENLKLN</sequence>
<accession>A0A5D2DVU2</accession>
<dbReference type="EMBL" id="CM017700">
    <property type="protein sequence ID" value="TYG85210.1"/>
    <property type="molecule type" value="Genomic_DNA"/>
</dbReference>
<evidence type="ECO:0000313" key="1">
    <source>
        <dbReference type="EMBL" id="TYG85210.1"/>
    </source>
</evidence>
<keyword evidence="2" id="KW-1185">Reference proteome</keyword>
<evidence type="ECO:0000313" key="2">
    <source>
        <dbReference type="Proteomes" id="UP000323506"/>
    </source>
</evidence>
<dbReference type="AlphaFoldDB" id="A0A5D2DVU2"/>
<gene>
    <name evidence="1" type="ORF">ES288_A13G034900v1</name>
</gene>
<name>A0A5D2DVU2_GOSDA</name>
<proteinExistence type="predicted"/>
<dbReference type="Proteomes" id="UP000323506">
    <property type="component" value="Chromosome A13"/>
</dbReference>
<protein>
    <submittedName>
        <fullName evidence="1">Uncharacterized protein</fullName>
    </submittedName>
</protein>